<evidence type="ECO:0000313" key="1">
    <source>
        <dbReference type="EMBL" id="GMT14963.1"/>
    </source>
</evidence>
<reference evidence="1" key="1">
    <citation type="submission" date="2023-10" db="EMBL/GenBank/DDBJ databases">
        <title>Genome assembly of Pristionchus species.</title>
        <authorList>
            <person name="Yoshida K."/>
            <person name="Sommer R.J."/>
        </authorList>
    </citation>
    <scope>NUCLEOTIDE SEQUENCE</scope>
    <source>
        <strain evidence="1">RS5133</strain>
    </source>
</reference>
<dbReference type="AlphaFoldDB" id="A0AAV5V9M5"/>
<feature type="non-terminal residue" evidence="1">
    <location>
        <position position="142"/>
    </location>
</feature>
<evidence type="ECO:0000313" key="2">
    <source>
        <dbReference type="Proteomes" id="UP001432322"/>
    </source>
</evidence>
<organism evidence="1 2">
    <name type="scientific">Pristionchus fissidentatus</name>
    <dbReference type="NCBI Taxonomy" id="1538716"/>
    <lineage>
        <taxon>Eukaryota</taxon>
        <taxon>Metazoa</taxon>
        <taxon>Ecdysozoa</taxon>
        <taxon>Nematoda</taxon>
        <taxon>Chromadorea</taxon>
        <taxon>Rhabditida</taxon>
        <taxon>Rhabditina</taxon>
        <taxon>Diplogasteromorpha</taxon>
        <taxon>Diplogasteroidea</taxon>
        <taxon>Neodiplogasteridae</taxon>
        <taxon>Pristionchus</taxon>
    </lineage>
</organism>
<proteinExistence type="predicted"/>
<comment type="caution">
    <text evidence="1">The sequence shown here is derived from an EMBL/GenBank/DDBJ whole genome shotgun (WGS) entry which is preliminary data.</text>
</comment>
<name>A0AAV5V9M5_9BILA</name>
<keyword evidence="2" id="KW-1185">Reference proteome</keyword>
<sequence length="142" mass="16455">SHSEVSHNVNGRSSLFSPILSLTEYHSSILSCHEQIIRESTHSTHEIFALGDECFFDGGITHEDDHWTRSPHCEDIAVLRLSFLEEMMETMCFELMEVSDEWEGRRSFRISSHILIVLVDVNYDQEEYCSQNAYHGSEWLGE</sequence>
<gene>
    <name evidence="1" type="ORF">PFISCL1PPCAC_6260</name>
</gene>
<accession>A0AAV5V9M5</accession>
<dbReference type="EMBL" id="BTSY01000002">
    <property type="protein sequence ID" value="GMT14963.1"/>
    <property type="molecule type" value="Genomic_DNA"/>
</dbReference>
<protein>
    <submittedName>
        <fullName evidence="1">Uncharacterized protein</fullName>
    </submittedName>
</protein>
<dbReference type="Proteomes" id="UP001432322">
    <property type="component" value="Unassembled WGS sequence"/>
</dbReference>
<feature type="non-terminal residue" evidence="1">
    <location>
        <position position="1"/>
    </location>
</feature>